<dbReference type="InterPro" id="IPR042451">
    <property type="entry name" value="ZPR1_A/B_dom"/>
</dbReference>
<dbReference type="InterPro" id="IPR042452">
    <property type="entry name" value="ZPR1_Znf1/2"/>
</dbReference>
<evidence type="ECO:0000256" key="1">
    <source>
        <dbReference type="ARBA" id="ARBA00008354"/>
    </source>
</evidence>
<keyword evidence="3" id="KW-0863">Zinc-finger</keyword>
<dbReference type="Pfam" id="PF03367">
    <property type="entry name" value="Zn_ribbon_ZPR1"/>
    <property type="match status" value="1"/>
</dbReference>
<keyword evidence="2" id="KW-0479">Metal-binding</keyword>
<comment type="similarity">
    <text evidence="1">Belongs to the ZPR1 family.</text>
</comment>
<dbReference type="InterPro" id="IPR040141">
    <property type="entry name" value="ZPR1"/>
</dbReference>
<proteinExistence type="inferred from homology"/>
<evidence type="ECO:0000256" key="3">
    <source>
        <dbReference type="ARBA" id="ARBA00022771"/>
    </source>
</evidence>
<reference evidence="6 7" key="1">
    <citation type="submission" date="2019-03" db="EMBL/GenBank/DDBJ databases">
        <title>Single cell metagenomics reveals metabolic interactions within the superorganism composed of flagellate Streblomastix strix and complex community of Bacteroidetes bacteria on its surface.</title>
        <authorList>
            <person name="Treitli S.C."/>
            <person name="Kolisko M."/>
            <person name="Husnik F."/>
            <person name="Keeling P."/>
            <person name="Hampl V."/>
        </authorList>
    </citation>
    <scope>NUCLEOTIDE SEQUENCE [LARGE SCALE GENOMIC DNA]</scope>
    <source>
        <strain evidence="6">ST1C</strain>
    </source>
</reference>
<dbReference type="GO" id="GO:0005634">
    <property type="term" value="C:nucleus"/>
    <property type="evidence" value="ECO:0007669"/>
    <property type="project" value="TreeGrafter"/>
</dbReference>
<dbReference type="PANTHER" id="PTHR10876">
    <property type="entry name" value="ZINC FINGER PROTEIN ZPR1"/>
    <property type="match status" value="1"/>
</dbReference>
<accession>A0A5J4QDL8</accession>
<organism evidence="6 7">
    <name type="scientific">Streblomastix strix</name>
    <dbReference type="NCBI Taxonomy" id="222440"/>
    <lineage>
        <taxon>Eukaryota</taxon>
        <taxon>Metamonada</taxon>
        <taxon>Preaxostyla</taxon>
        <taxon>Oxymonadida</taxon>
        <taxon>Streblomastigidae</taxon>
        <taxon>Streblomastix</taxon>
    </lineage>
</organism>
<dbReference type="GO" id="GO:0008270">
    <property type="term" value="F:zinc ion binding"/>
    <property type="evidence" value="ECO:0007669"/>
    <property type="project" value="UniProtKB-KW"/>
</dbReference>
<name>A0A5J4QDL8_9EUKA</name>
<feature type="domain" description="Zinc finger ZPR1-type" evidence="5">
    <location>
        <begin position="27"/>
        <end position="143"/>
    </location>
</feature>
<evidence type="ECO:0000259" key="5">
    <source>
        <dbReference type="SMART" id="SM00709"/>
    </source>
</evidence>
<evidence type="ECO:0000256" key="2">
    <source>
        <dbReference type="ARBA" id="ARBA00022723"/>
    </source>
</evidence>
<dbReference type="PANTHER" id="PTHR10876:SF0">
    <property type="entry name" value="ZINC FINGER PROTEIN ZPR1"/>
    <property type="match status" value="1"/>
</dbReference>
<dbReference type="EMBL" id="SNRW01045966">
    <property type="protein sequence ID" value="KAA6319209.1"/>
    <property type="molecule type" value="Genomic_DNA"/>
</dbReference>
<protein>
    <submittedName>
        <fullName evidence="6">Putative zinc finger protein ZPR1</fullName>
    </submittedName>
</protein>
<dbReference type="InterPro" id="IPR056180">
    <property type="entry name" value="ZPR1_jr_dom"/>
</dbReference>
<dbReference type="Proteomes" id="UP000324800">
    <property type="component" value="Unassembled WGS sequence"/>
</dbReference>
<sequence length="143" mass="16039">MSEQLPVQDLAAKSDSGELCLPTEMTSYCVSCGDDGVTRFLRREIPFFRDVTLAAFECEHCGFRSSDLYTMEFQERGVHIELDVTEIADLDREVVRTEYASIAVPEVELEIPFNAGRKGEISTVEGIISKTAESLEQEQPVHM</sequence>
<evidence type="ECO:0000313" key="7">
    <source>
        <dbReference type="Proteomes" id="UP000324800"/>
    </source>
</evidence>
<dbReference type="Gene3D" id="2.20.25.420">
    <property type="entry name" value="ZPR1, zinc finger domain"/>
    <property type="match status" value="1"/>
</dbReference>
<evidence type="ECO:0000313" key="6">
    <source>
        <dbReference type="EMBL" id="KAA6319209.1"/>
    </source>
</evidence>
<dbReference type="AlphaFoldDB" id="A0A5J4QDL8"/>
<keyword evidence="4" id="KW-0862">Zinc</keyword>
<dbReference type="Pfam" id="PF22794">
    <property type="entry name" value="jr-ZPR1"/>
    <property type="match status" value="1"/>
</dbReference>
<gene>
    <name evidence="6" type="ORF">EZS28_054848</name>
</gene>
<comment type="caution">
    <text evidence="6">The sequence shown here is derived from an EMBL/GenBank/DDBJ whole genome shotgun (WGS) entry which is preliminary data.</text>
</comment>
<dbReference type="OrthoDB" id="308464at2759"/>
<dbReference type="SMART" id="SM00709">
    <property type="entry name" value="Zpr1"/>
    <property type="match status" value="1"/>
</dbReference>
<dbReference type="Gene3D" id="2.60.120.1040">
    <property type="entry name" value="ZPR1, A/B domain"/>
    <property type="match status" value="1"/>
</dbReference>
<dbReference type="InterPro" id="IPR004457">
    <property type="entry name" value="Znf_ZPR1"/>
</dbReference>
<evidence type="ECO:0000256" key="4">
    <source>
        <dbReference type="ARBA" id="ARBA00022833"/>
    </source>
</evidence>